<dbReference type="AlphaFoldDB" id="A0A0B5AH27"/>
<proteinExistence type="predicted"/>
<evidence type="ECO:0000313" key="2">
    <source>
        <dbReference type="Proteomes" id="UP000031449"/>
    </source>
</evidence>
<dbReference type="EMBL" id="CP009416">
    <property type="protein sequence ID" value="AJD89680.1"/>
    <property type="molecule type" value="Genomic_DNA"/>
</dbReference>
<evidence type="ECO:0000313" key="1">
    <source>
        <dbReference type="EMBL" id="AJD89680.1"/>
    </source>
</evidence>
<accession>A0A0B5AH27</accession>
<name>A0A0B5AH27_9BACL</name>
<dbReference type="BioCyc" id="JESP1508404:G14D9-9580-MONOMER"/>
<reference evidence="1 2" key="1">
    <citation type="submission" date="2014-08" db="EMBL/GenBank/DDBJ databases">
        <title>Complete genome of a marine bacteria Jeotgalibacillus malaysiensis.</title>
        <authorList>
            <person name="Yaakop A.S."/>
            <person name="Chan K.-G."/>
            <person name="Goh K.M."/>
        </authorList>
    </citation>
    <scope>NUCLEOTIDE SEQUENCE [LARGE SCALE GENOMIC DNA]</scope>
    <source>
        <strain evidence="1 2">D5</strain>
    </source>
</reference>
<evidence type="ECO:0008006" key="3">
    <source>
        <dbReference type="Google" id="ProtNLM"/>
    </source>
</evidence>
<sequence>MERKIKRVNNNLGIVLPLEVLERIRLKKCKDNNSILLNWQDKLNCEVYYCIDQEFSDGMKDLFNNFDETLRNLADR</sequence>
<keyword evidence="2" id="KW-1185">Reference proteome</keyword>
<dbReference type="KEGG" id="jeo:JMA_03630"/>
<protein>
    <recommendedName>
        <fullName evidence="3">SpoVT-AbrB domain-containing protein</fullName>
    </recommendedName>
</protein>
<gene>
    <name evidence="1" type="ORF">JMA_03630</name>
</gene>
<dbReference type="HOGENOM" id="CLU_178271_0_0_9"/>
<organism evidence="1 2">
    <name type="scientific">Jeotgalibacillus malaysiensis</name>
    <dbReference type="NCBI Taxonomy" id="1508404"/>
    <lineage>
        <taxon>Bacteria</taxon>
        <taxon>Bacillati</taxon>
        <taxon>Bacillota</taxon>
        <taxon>Bacilli</taxon>
        <taxon>Bacillales</taxon>
        <taxon>Caryophanaceae</taxon>
        <taxon>Jeotgalibacillus</taxon>
    </lineage>
</organism>
<dbReference type="Proteomes" id="UP000031449">
    <property type="component" value="Chromosome"/>
</dbReference>
<dbReference type="OrthoDB" id="582905at2"/>